<dbReference type="Gene3D" id="3.90.1750.20">
    <property type="entry name" value="Putative Large Serine Recombinase, Chain B, Domain 2"/>
    <property type="match status" value="1"/>
</dbReference>
<protein>
    <recommendedName>
        <fullName evidence="2">Recombinase domain-containing protein</fullName>
    </recommendedName>
</protein>
<feature type="coiled-coil region" evidence="1">
    <location>
        <begin position="439"/>
        <end position="498"/>
    </location>
</feature>
<dbReference type="InterPro" id="IPR038109">
    <property type="entry name" value="DNA_bind_recomb_sf"/>
</dbReference>
<dbReference type="InterPro" id="IPR025827">
    <property type="entry name" value="Zn_ribbon_recom_dom"/>
</dbReference>
<dbReference type="AlphaFoldDB" id="A0A3R8JLI4"/>
<dbReference type="PROSITE" id="PS51737">
    <property type="entry name" value="RECOMBINASE_DNA_BIND"/>
    <property type="match status" value="1"/>
</dbReference>
<dbReference type="PANTHER" id="PTHR30461">
    <property type="entry name" value="DNA-INVERTASE FROM LAMBDOID PROPHAGE"/>
    <property type="match status" value="1"/>
</dbReference>
<dbReference type="InterPro" id="IPR050639">
    <property type="entry name" value="SSR_resolvase"/>
</dbReference>
<dbReference type="GO" id="GO:0003677">
    <property type="term" value="F:DNA binding"/>
    <property type="evidence" value="ECO:0007669"/>
    <property type="project" value="InterPro"/>
</dbReference>
<dbReference type="GO" id="GO:0000150">
    <property type="term" value="F:DNA strand exchange activity"/>
    <property type="evidence" value="ECO:0007669"/>
    <property type="project" value="InterPro"/>
</dbReference>
<feature type="domain" description="Recombinase" evidence="2">
    <location>
        <begin position="185"/>
        <end position="328"/>
    </location>
</feature>
<dbReference type="InterPro" id="IPR006119">
    <property type="entry name" value="Resolv_N"/>
</dbReference>
<evidence type="ECO:0000256" key="1">
    <source>
        <dbReference type="SAM" id="Coils"/>
    </source>
</evidence>
<dbReference type="Pfam" id="PF07508">
    <property type="entry name" value="Recombinase"/>
    <property type="match status" value="1"/>
</dbReference>
<dbReference type="Gene3D" id="3.40.50.1390">
    <property type="entry name" value="Resolvase, N-terminal catalytic domain"/>
    <property type="match status" value="1"/>
</dbReference>
<evidence type="ECO:0000259" key="2">
    <source>
        <dbReference type="PROSITE" id="PS51737"/>
    </source>
</evidence>
<dbReference type="Proteomes" id="UP000274920">
    <property type="component" value="Unassembled WGS sequence"/>
</dbReference>
<dbReference type="Pfam" id="PF13408">
    <property type="entry name" value="Zn_ribbon_recom"/>
    <property type="match status" value="1"/>
</dbReference>
<organism evidence="3 4">
    <name type="scientific">Schaedlerella arabinosiphila</name>
    <dbReference type="NCBI Taxonomy" id="2044587"/>
    <lineage>
        <taxon>Bacteria</taxon>
        <taxon>Bacillati</taxon>
        <taxon>Bacillota</taxon>
        <taxon>Clostridia</taxon>
        <taxon>Lachnospirales</taxon>
        <taxon>Lachnospiraceae</taxon>
        <taxon>Schaedlerella</taxon>
    </lineage>
</organism>
<evidence type="ECO:0000313" key="3">
    <source>
        <dbReference type="EMBL" id="RRK31631.1"/>
    </source>
</evidence>
<keyword evidence="4" id="KW-1185">Reference proteome</keyword>
<dbReference type="EMBL" id="RHJS01000002">
    <property type="protein sequence ID" value="RRK31631.1"/>
    <property type="molecule type" value="Genomic_DNA"/>
</dbReference>
<accession>A0A3R8JLI4</accession>
<name>A0A3R8JLI4_9FIRM</name>
<dbReference type="InterPro" id="IPR011109">
    <property type="entry name" value="DNA_bind_recombinase_dom"/>
</dbReference>
<dbReference type="RefSeq" id="WP_125127265.1">
    <property type="nucleotide sequence ID" value="NZ_RHJS01000002.1"/>
</dbReference>
<dbReference type="SMART" id="SM00857">
    <property type="entry name" value="Resolvase"/>
    <property type="match status" value="1"/>
</dbReference>
<dbReference type="PANTHER" id="PTHR30461:SF23">
    <property type="entry name" value="DNA RECOMBINASE-RELATED"/>
    <property type="match status" value="1"/>
</dbReference>
<sequence length="568" mass="65461">MARKSRVNRLKEAAPEEEILILAGEYGRLSVEDGDDIEQNSIGNQQKITLHYLEEHPEIKLVDTYYDNGYTGMNYERPGFIRMFKDLKSGRINCVIVKDISRLGRHFVMTSEFVERTFPEMGVRLICINDSYDSMDGNADASALTMPLKMVMNDYYVKDISNKIRSSISAKMTGGEFIPAAGSIPYGYVRNAEFTTYDIDPEPAEVVKKIYQLRASGESFNAIARILNEKNIPSPGKLRLLRGITKAKKYENALWIRGTIRKICSDQVYIGNRIHGKVKRDKVGLEKKRRNEEEWQVIENAHPAIISVPLYEKVQQINKEELQRRGKFEHRAECGNDYRDLFRGMVFCAECQSPMGAGKGCARPNAKTPSRIFYDCNGYRYSAHTQCSSHYVRQETLMQAVTDTLNQQIQVAVDVEQLADRLKRMPKVVCYQNDAENHYASVSAKRKNVEAKMEQLLIELTQKVIDRREYDYMKKQYAKKYEELLQEETKALSDIRAKDAALSVTEKWLDAIKKYQKIPSIERGLLELLVARIEISEDRTIKIILNYEDPYQPILEFLQRIEVVKDVS</sequence>
<dbReference type="InterPro" id="IPR036162">
    <property type="entry name" value="Resolvase-like_N_sf"/>
</dbReference>
<dbReference type="Pfam" id="PF00239">
    <property type="entry name" value="Resolvase"/>
    <property type="match status" value="1"/>
</dbReference>
<dbReference type="SUPFAM" id="SSF53041">
    <property type="entry name" value="Resolvase-like"/>
    <property type="match status" value="1"/>
</dbReference>
<proteinExistence type="predicted"/>
<evidence type="ECO:0000313" key="4">
    <source>
        <dbReference type="Proteomes" id="UP000274920"/>
    </source>
</evidence>
<reference evidence="3" key="1">
    <citation type="submission" date="2018-10" db="EMBL/GenBank/DDBJ databases">
        <title>Schaedlerella arabinophila gen. nov. sp. nov., isolated from the mouse intestinal tract and comparative analysis with the genome of the closely related altered Schaedler flora strain ASF502.</title>
        <authorList>
            <person name="Miyake S."/>
            <person name="Soh M."/>
            <person name="Seedorf H."/>
        </authorList>
    </citation>
    <scope>NUCLEOTIDE SEQUENCE [LARGE SCALE GENOMIC DNA]</scope>
    <source>
        <strain evidence="3">DSM 106076</strain>
    </source>
</reference>
<keyword evidence="1" id="KW-0175">Coiled coil</keyword>
<gene>
    <name evidence="3" type="ORF">EBB54_09860</name>
</gene>
<comment type="caution">
    <text evidence="3">The sequence shown here is derived from an EMBL/GenBank/DDBJ whole genome shotgun (WGS) entry which is preliminary data.</text>
</comment>